<accession>A0A4C1WJP8</accession>
<reference evidence="2 3" key="1">
    <citation type="journal article" date="2019" name="Commun. Biol.">
        <title>The bagworm genome reveals a unique fibroin gene that provides high tensile strength.</title>
        <authorList>
            <person name="Kono N."/>
            <person name="Nakamura H."/>
            <person name="Ohtoshi R."/>
            <person name="Tomita M."/>
            <person name="Numata K."/>
            <person name="Arakawa K."/>
        </authorList>
    </citation>
    <scope>NUCLEOTIDE SEQUENCE [LARGE SCALE GENOMIC DNA]</scope>
</reference>
<evidence type="ECO:0000313" key="3">
    <source>
        <dbReference type="Proteomes" id="UP000299102"/>
    </source>
</evidence>
<evidence type="ECO:0000256" key="1">
    <source>
        <dbReference type="SAM" id="MobiDB-lite"/>
    </source>
</evidence>
<sequence length="181" mass="19985">MLAFRLRLCPPGYRMYSLVHILATLVSFNLDPAFNFGPNIVPNFDSGQATSTGGEVSPYTVTCESVKLCAGAGSKLKVTSAKIGFTPRADGMLKREKGIRRAAQPANLNYDLLLANSTPQDRRSGYPRIRRQQPGQYVSASRVLQPLRSVLSKRLRSENLFSIESHTVETDKLFFDTDSGL</sequence>
<dbReference type="EMBL" id="BGZK01000586">
    <property type="protein sequence ID" value="GBP51666.1"/>
    <property type="molecule type" value="Genomic_DNA"/>
</dbReference>
<organism evidence="2 3">
    <name type="scientific">Eumeta variegata</name>
    <name type="common">Bagworm moth</name>
    <name type="synonym">Eumeta japonica</name>
    <dbReference type="NCBI Taxonomy" id="151549"/>
    <lineage>
        <taxon>Eukaryota</taxon>
        <taxon>Metazoa</taxon>
        <taxon>Ecdysozoa</taxon>
        <taxon>Arthropoda</taxon>
        <taxon>Hexapoda</taxon>
        <taxon>Insecta</taxon>
        <taxon>Pterygota</taxon>
        <taxon>Neoptera</taxon>
        <taxon>Endopterygota</taxon>
        <taxon>Lepidoptera</taxon>
        <taxon>Glossata</taxon>
        <taxon>Ditrysia</taxon>
        <taxon>Tineoidea</taxon>
        <taxon>Psychidae</taxon>
        <taxon>Oiketicinae</taxon>
        <taxon>Eumeta</taxon>
    </lineage>
</organism>
<keyword evidence="3" id="KW-1185">Reference proteome</keyword>
<feature type="region of interest" description="Disordered" evidence="1">
    <location>
        <begin position="118"/>
        <end position="137"/>
    </location>
</feature>
<name>A0A4C1WJP8_EUMVA</name>
<dbReference type="AlphaFoldDB" id="A0A4C1WJP8"/>
<protein>
    <submittedName>
        <fullName evidence="2">Uncharacterized protein</fullName>
    </submittedName>
</protein>
<comment type="caution">
    <text evidence="2">The sequence shown here is derived from an EMBL/GenBank/DDBJ whole genome shotgun (WGS) entry which is preliminary data.</text>
</comment>
<dbReference type="Proteomes" id="UP000299102">
    <property type="component" value="Unassembled WGS sequence"/>
</dbReference>
<gene>
    <name evidence="2" type="ORF">EVAR_48289_1</name>
</gene>
<proteinExistence type="predicted"/>
<evidence type="ECO:0000313" key="2">
    <source>
        <dbReference type="EMBL" id="GBP51666.1"/>
    </source>
</evidence>